<dbReference type="AlphaFoldDB" id="A0A423X758"/>
<dbReference type="Proteomes" id="UP000285146">
    <property type="component" value="Unassembled WGS sequence"/>
</dbReference>
<proteinExistence type="predicted"/>
<dbReference type="OrthoDB" id="10535372at2759"/>
<dbReference type="InParanoid" id="A0A423X758"/>
<sequence length="210" mass="24607">MSTPVLRLPLELRVAIYDLVVVESEIVLPGPIADDVSGLVLASKQTRLEVLPRLWRASHITWQGTVTSTTWRKFKKVVLPQIRNLTIVVNPDPRNGRGLFNEYHRLLLWMCRRCKPSMRAKYDWKLQRLTLRDIPRNMDPQRAVWSRVGQRWMHGREDLRPYDMVYWSSEVLERYSLGGFQDCGVLVTLIAISKDFLVGFGDVDGRWRWM</sequence>
<keyword evidence="2" id="KW-1185">Reference proteome</keyword>
<evidence type="ECO:0000313" key="1">
    <source>
        <dbReference type="EMBL" id="ROW11752.1"/>
    </source>
</evidence>
<dbReference type="EMBL" id="LKEB01000026">
    <property type="protein sequence ID" value="ROW11752.1"/>
    <property type="molecule type" value="Genomic_DNA"/>
</dbReference>
<organism evidence="1 2">
    <name type="scientific">Cytospora leucostoma</name>
    <dbReference type="NCBI Taxonomy" id="1230097"/>
    <lineage>
        <taxon>Eukaryota</taxon>
        <taxon>Fungi</taxon>
        <taxon>Dikarya</taxon>
        <taxon>Ascomycota</taxon>
        <taxon>Pezizomycotina</taxon>
        <taxon>Sordariomycetes</taxon>
        <taxon>Sordariomycetidae</taxon>
        <taxon>Diaporthales</taxon>
        <taxon>Cytosporaceae</taxon>
        <taxon>Cytospora</taxon>
    </lineage>
</organism>
<evidence type="ECO:0008006" key="3">
    <source>
        <dbReference type="Google" id="ProtNLM"/>
    </source>
</evidence>
<protein>
    <recommendedName>
        <fullName evidence="3">F-box domain-containing protein</fullName>
    </recommendedName>
</protein>
<name>A0A423X758_9PEZI</name>
<reference evidence="1 2" key="1">
    <citation type="submission" date="2015-09" db="EMBL/GenBank/DDBJ databases">
        <title>Host preference determinants of Valsa canker pathogens revealed by comparative genomics.</title>
        <authorList>
            <person name="Yin Z."/>
            <person name="Huang L."/>
        </authorList>
    </citation>
    <scope>NUCLEOTIDE SEQUENCE [LARGE SCALE GENOMIC DNA]</scope>
    <source>
        <strain evidence="1 2">SXYLt</strain>
    </source>
</reference>
<gene>
    <name evidence="1" type="ORF">VPNG_05616</name>
</gene>
<accession>A0A423X758</accession>
<evidence type="ECO:0000313" key="2">
    <source>
        <dbReference type="Proteomes" id="UP000285146"/>
    </source>
</evidence>
<comment type="caution">
    <text evidence="1">The sequence shown here is derived from an EMBL/GenBank/DDBJ whole genome shotgun (WGS) entry which is preliminary data.</text>
</comment>